<dbReference type="EMBL" id="JABSTR010000005">
    <property type="protein sequence ID" value="KAH9372030.1"/>
    <property type="molecule type" value="Genomic_DNA"/>
</dbReference>
<reference evidence="1 2" key="1">
    <citation type="journal article" date="2020" name="Cell">
        <title>Large-Scale Comparative Analyses of Tick Genomes Elucidate Their Genetic Diversity and Vector Capacities.</title>
        <authorList>
            <consortium name="Tick Genome and Microbiome Consortium (TIGMIC)"/>
            <person name="Jia N."/>
            <person name="Wang J."/>
            <person name="Shi W."/>
            <person name="Du L."/>
            <person name="Sun Y."/>
            <person name="Zhan W."/>
            <person name="Jiang J.F."/>
            <person name="Wang Q."/>
            <person name="Zhang B."/>
            <person name="Ji P."/>
            <person name="Bell-Sakyi L."/>
            <person name="Cui X.M."/>
            <person name="Yuan T.T."/>
            <person name="Jiang B.G."/>
            <person name="Yang W.F."/>
            <person name="Lam T.T."/>
            <person name="Chang Q.C."/>
            <person name="Ding S.J."/>
            <person name="Wang X.J."/>
            <person name="Zhu J.G."/>
            <person name="Ruan X.D."/>
            <person name="Zhao L."/>
            <person name="Wei J.T."/>
            <person name="Ye R.Z."/>
            <person name="Que T.C."/>
            <person name="Du C.H."/>
            <person name="Zhou Y.H."/>
            <person name="Cheng J.X."/>
            <person name="Dai P.F."/>
            <person name="Guo W.B."/>
            <person name="Han X.H."/>
            <person name="Huang E.J."/>
            <person name="Li L.F."/>
            <person name="Wei W."/>
            <person name="Gao Y.C."/>
            <person name="Liu J.Z."/>
            <person name="Shao H.Z."/>
            <person name="Wang X."/>
            <person name="Wang C.C."/>
            <person name="Yang T.C."/>
            <person name="Huo Q.B."/>
            <person name="Li W."/>
            <person name="Chen H.Y."/>
            <person name="Chen S.E."/>
            <person name="Zhou L.G."/>
            <person name="Ni X.B."/>
            <person name="Tian J.H."/>
            <person name="Sheng Y."/>
            <person name="Liu T."/>
            <person name="Pan Y.S."/>
            <person name="Xia L.Y."/>
            <person name="Li J."/>
            <person name="Zhao F."/>
            <person name="Cao W.C."/>
        </authorList>
    </citation>
    <scope>NUCLEOTIDE SEQUENCE [LARGE SCALE GENOMIC DNA]</scope>
    <source>
        <strain evidence="1">HaeL-2018</strain>
    </source>
</reference>
<name>A0A9J6G0Q1_HAELO</name>
<evidence type="ECO:0000313" key="1">
    <source>
        <dbReference type="EMBL" id="KAH9372030.1"/>
    </source>
</evidence>
<evidence type="ECO:0000313" key="2">
    <source>
        <dbReference type="Proteomes" id="UP000821853"/>
    </source>
</evidence>
<dbReference type="OrthoDB" id="6436512at2759"/>
<dbReference type="VEuPathDB" id="VectorBase:HLOH_042136"/>
<proteinExistence type="predicted"/>
<dbReference type="AlphaFoldDB" id="A0A9J6G0Q1"/>
<sequence length="147" mass="15823">MQVTKKGNPLLMLMEPALPALKYMLPLMALLALPELLSTALTSLRGMAAMNAGNYAVQARRRGRRGVRDADGFMMGGAAGRAMPSGVDYMEGAQQMMALLSRLDEAVQRYGQQDAACQLRAMCEFHRSGGMSPEAGSLAKNIIAMLK</sequence>
<gene>
    <name evidence="1" type="ORF">HPB48_000852</name>
</gene>
<organism evidence="1 2">
    <name type="scientific">Haemaphysalis longicornis</name>
    <name type="common">Bush tick</name>
    <dbReference type="NCBI Taxonomy" id="44386"/>
    <lineage>
        <taxon>Eukaryota</taxon>
        <taxon>Metazoa</taxon>
        <taxon>Ecdysozoa</taxon>
        <taxon>Arthropoda</taxon>
        <taxon>Chelicerata</taxon>
        <taxon>Arachnida</taxon>
        <taxon>Acari</taxon>
        <taxon>Parasitiformes</taxon>
        <taxon>Ixodida</taxon>
        <taxon>Ixodoidea</taxon>
        <taxon>Ixodidae</taxon>
        <taxon>Haemaphysalinae</taxon>
        <taxon>Haemaphysalis</taxon>
    </lineage>
</organism>
<accession>A0A9J6G0Q1</accession>
<dbReference type="Proteomes" id="UP000821853">
    <property type="component" value="Chromosome 3"/>
</dbReference>
<comment type="caution">
    <text evidence="1">The sequence shown here is derived from an EMBL/GenBank/DDBJ whole genome shotgun (WGS) entry which is preliminary data.</text>
</comment>
<keyword evidence="2" id="KW-1185">Reference proteome</keyword>
<protein>
    <submittedName>
        <fullName evidence="1">Uncharacterized protein</fullName>
    </submittedName>
</protein>